<keyword evidence="6" id="KW-1185">Reference proteome</keyword>
<gene>
    <name evidence="5" type="ORF">D5F01_LYC23144</name>
</gene>
<evidence type="ECO:0000256" key="3">
    <source>
        <dbReference type="SAM" id="SignalP"/>
    </source>
</evidence>
<dbReference type="Pfam" id="PF00094">
    <property type="entry name" value="VWD"/>
    <property type="match status" value="1"/>
</dbReference>
<dbReference type="SMART" id="SM00216">
    <property type="entry name" value="VWD"/>
    <property type="match status" value="1"/>
</dbReference>
<dbReference type="InterPro" id="IPR001846">
    <property type="entry name" value="VWF_type-D"/>
</dbReference>
<dbReference type="PANTHER" id="PTHR14949:SF52">
    <property type="entry name" value="VON WILLEBRAND FACTOR D AND EGF DOMAIN-CONTAINING PROTEIN"/>
    <property type="match status" value="1"/>
</dbReference>
<dbReference type="GO" id="GO:0009986">
    <property type="term" value="C:cell surface"/>
    <property type="evidence" value="ECO:0007669"/>
    <property type="project" value="TreeGrafter"/>
</dbReference>
<evidence type="ECO:0000256" key="2">
    <source>
        <dbReference type="ARBA" id="ARBA00023157"/>
    </source>
</evidence>
<dbReference type="Pfam" id="PF26129">
    <property type="entry name" value="Vwde"/>
    <property type="match status" value="1"/>
</dbReference>
<protein>
    <submittedName>
        <fullName evidence="5">von Willebrand factor D and EGF domain-containing protein</fullName>
    </submittedName>
</protein>
<feature type="domain" description="VWFD" evidence="4">
    <location>
        <begin position="375"/>
        <end position="558"/>
    </location>
</feature>
<dbReference type="InterPro" id="IPR050969">
    <property type="entry name" value="Dev_Signal_Modulators"/>
</dbReference>
<evidence type="ECO:0000313" key="6">
    <source>
        <dbReference type="Proteomes" id="UP000424527"/>
    </source>
</evidence>
<name>A0A6G0HGB1_LARCR</name>
<dbReference type="Pfam" id="PF23283">
    <property type="entry name" value="D8C_UMOD"/>
    <property type="match status" value="1"/>
</dbReference>
<dbReference type="PANTHER" id="PTHR14949">
    <property type="entry name" value="EGF-LIKE-DOMAIN, MULTIPLE 7, 8"/>
    <property type="match status" value="1"/>
</dbReference>
<evidence type="ECO:0000256" key="1">
    <source>
        <dbReference type="ARBA" id="ARBA00022729"/>
    </source>
</evidence>
<organism evidence="5 6">
    <name type="scientific">Larimichthys crocea</name>
    <name type="common">Large yellow croaker</name>
    <name type="synonym">Pseudosciaena crocea</name>
    <dbReference type="NCBI Taxonomy" id="215358"/>
    <lineage>
        <taxon>Eukaryota</taxon>
        <taxon>Metazoa</taxon>
        <taxon>Chordata</taxon>
        <taxon>Craniata</taxon>
        <taxon>Vertebrata</taxon>
        <taxon>Euteleostomi</taxon>
        <taxon>Actinopterygii</taxon>
        <taxon>Neopterygii</taxon>
        <taxon>Teleostei</taxon>
        <taxon>Neoteleostei</taxon>
        <taxon>Acanthomorphata</taxon>
        <taxon>Eupercaria</taxon>
        <taxon>Sciaenidae</taxon>
        <taxon>Larimichthys</taxon>
    </lineage>
</organism>
<dbReference type="EMBL" id="REGW02000024">
    <property type="protein sequence ID" value="KAE8278245.1"/>
    <property type="molecule type" value="Genomic_DNA"/>
</dbReference>
<dbReference type="InterPro" id="IPR057774">
    <property type="entry name" value="D8C_UMOD/GP2/OIT3-like"/>
</dbReference>
<keyword evidence="2" id="KW-1015">Disulfide bond</keyword>
<evidence type="ECO:0000313" key="5">
    <source>
        <dbReference type="EMBL" id="KAE8278245.1"/>
    </source>
</evidence>
<dbReference type="Pfam" id="PF25776">
    <property type="entry name" value="Ig_VWDE"/>
    <property type="match status" value="1"/>
</dbReference>
<evidence type="ECO:0000259" key="4">
    <source>
        <dbReference type="PROSITE" id="PS51233"/>
    </source>
</evidence>
<reference evidence="5 6" key="1">
    <citation type="submission" date="2019-07" db="EMBL/GenBank/DDBJ databases">
        <title>Chromosome genome assembly for large yellow croaker.</title>
        <authorList>
            <person name="Xiao S."/>
        </authorList>
    </citation>
    <scope>NUCLEOTIDE SEQUENCE [LARGE SCALE GENOMIC DNA]</scope>
    <source>
        <strain evidence="5">JMULYC20181020</strain>
        <tissue evidence="5">Muscle</tissue>
    </source>
</reference>
<comment type="caution">
    <text evidence="5">The sequence shown here is derived from an EMBL/GenBank/DDBJ whole genome shotgun (WGS) entry which is preliminary data.</text>
</comment>
<dbReference type="InterPro" id="IPR058727">
    <property type="entry name" value="Helical_Vwde"/>
</dbReference>
<proteinExistence type="predicted"/>
<feature type="signal peptide" evidence="3">
    <location>
        <begin position="1"/>
        <end position="31"/>
    </location>
</feature>
<keyword evidence="1 3" id="KW-0732">Signal</keyword>
<sequence>MDCCALGSARLLFPGYLRIALLWFVHLGAFAQHAPECHPGGHQILRNSYRSVDFDSTEIQNTAIQDLICDHSLLPGWYRFRINNKPAEMPTTCVEMNRCGTQAPVWLSLKDASLPRAGEVRQLSACATWQFFHGSAKDCCLFRIPVTVRNCGEFLVYYLQPTQGCMGYCAKVAPDLGPRFCPPGEVEVNGRCKAAIPSPSLPSRPVITPELIGQSVHLRCSFIPPLSSQQLGFQVVWARHIGHSMKAEIRQESTLKPFSLAEMDGVHFRLGETFSCIVSTFRANSSNGRSPPKESESFYAGLKFSSDSLHIAENSKEHEVTVHSTVPIPCYGLDHGHQCGVPLALSVHDPDSLGQEASNVVLSACQVTVQDVPTSICYSLTDPHVITLDGRRYENHQTGTFVLYRSLVREFEVHSRQWDCGSRHYAVACNCGVAVREGNEIAVFDMCNGQPQESRPQLTLKNLGDREGSRVRVLESHQGKKVTLIFPSGAFVRADVGDWGMSLSVRVPSVDYSNTQGLCGTFDRNGNNDFHSSDGHVFGPDDLLSFIENWSLSQADLENLAYFFPEDHLAEARPEVQPQWPTPSGLTSAKALEVCQIALANSTVGAVCRGLLGRRLDEAVDLCILDLQLKD</sequence>
<dbReference type="PROSITE" id="PS51233">
    <property type="entry name" value="VWFD"/>
    <property type="match status" value="1"/>
</dbReference>
<accession>A0A6G0HGB1</accession>
<feature type="chain" id="PRO_5026057784" evidence="3">
    <location>
        <begin position="32"/>
        <end position="631"/>
    </location>
</feature>
<dbReference type="GO" id="GO:0005576">
    <property type="term" value="C:extracellular region"/>
    <property type="evidence" value="ECO:0007669"/>
    <property type="project" value="TreeGrafter"/>
</dbReference>
<dbReference type="Proteomes" id="UP000424527">
    <property type="component" value="Unassembled WGS sequence"/>
</dbReference>
<dbReference type="AlphaFoldDB" id="A0A6G0HGB1"/>
<dbReference type="GO" id="GO:0005102">
    <property type="term" value="F:signaling receptor binding"/>
    <property type="evidence" value="ECO:0007669"/>
    <property type="project" value="TreeGrafter"/>
</dbReference>
<dbReference type="InterPro" id="IPR057885">
    <property type="entry name" value="Ig_VWDE"/>
</dbReference>